<dbReference type="CDD" id="cd09272">
    <property type="entry name" value="RNase_HI_RT_Ty1"/>
    <property type="match status" value="1"/>
</dbReference>
<sequence>MNQRKYALEMISEVGLAAAKPVMTPLECNMKLNCVEFDEGSAINDDLFPDINKYQRLKPKRSHWEAALRVIRYIKVEPRKGLLMSANTKPQLTGFCDADWAVCPNTRRSVTGFVLKFGDSLISWKSKKQNTVSRSSDEAEYRSLATLTAEIIWVDKETANALNVVESNIGDYSIPSTPIDNSKSLKIL</sequence>
<dbReference type="InParanoid" id="A0A3Q7IC70"/>
<name>A0A3Q7IC70_SOLLC</name>
<evidence type="ECO:0000313" key="1">
    <source>
        <dbReference type="EnsemblPlants" id="Solyc10g012195.1.1"/>
    </source>
</evidence>
<dbReference type="PANTHER" id="PTHR11439">
    <property type="entry name" value="GAG-POL-RELATED RETROTRANSPOSON"/>
    <property type="match status" value="1"/>
</dbReference>
<keyword evidence="2" id="KW-1185">Reference proteome</keyword>
<dbReference type="Gramene" id="Solyc10g012195.1.1">
    <property type="protein sequence ID" value="Solyc10g012195.1.1"/>
    <property type="gene ID" value="Solyc10g012195.1"/>
</dbReference>
<protein>
    <recommendedName>
        <fullName evidence="3">Reverse transcriptase Ty1/copia-type domain-containing protein</fullName>
    </recommendedName>
</protein>
<dbReference type="AlphaFoldDB" id="A0A3Q7IC70"/>
<reference evidence="1" key="2">
    <citation type="submission" date="2019-01" db="UniProtKB">
        <authorList>
            <consortium name="EnsemblPlants"/>
        </authorList>
    </citation>
    <scope>IDENTIFICATION</scope>
    <source>
        <strain evidence="1">cv. Heinz 1706</strain>
    </source>
</reference>
<dbReference type="PANTHER" id="PTHR11439:SF499">
    <property type="entry name" value="PPC DOMAIN-CONTAINING PROTEIN"/>
    <property type="match status" value="1"/>
</dbReference>
<evidence type="ECO:0008006" key="3">
    <source>
        <dbReference type="Google" id="ProtNLM"/>
    </source>
</evidence>
<dbReference type="EnsemblPlants" id="Solyc10g012195.1.1">
    <property type="protein sequence ID" value="Solyc10g012195.1.1"/>
    <property type="gene ID" value="Solyc10g012195.1"/>
</dbReference>
<accession>A0A3Q7IC70</accession>
<proteinExistence type="predicted"/>
<reference evidence="1" key="1">
    <citation type="journal article" date="2012" name="Nature">
        <title>The tomato genome sequence provides insights into fleshy fruit evolution.</title>
        <authorList>
            <consortium name="Tomato Genome Consortium"/>
        </authorList>
    </citation>
    <scope>NUCLEOTIDE SEQUENCE [LARGE SCALE GENOMIC DNA]</scope>
    <source>
        <strain evidence="1">cv. Heinz 1706</strain>
    </source>
</reference>
<organism evidence="1">
    <name type="scientific">Solanum lycopersicum</name>
    <name type="common">Tomato</name>
    <name type="synonym">Lycopersicon esculentum</name>
    <dbReference type="NCBI Taxonomy" id="4081"/>
    <lineage>
        <taxon>Eukaryota</taxon>
        <taxon>Viridiplantae</taxon>
        <taxon>Streptophyta</taxon>
        <taxon>Embryophyta</taxon>
        <taxon>Tracheophyta</taxon>
        <taxon>Spermatophyta</taxon>
        <taxon>Magnoliopsida</taxon>
        <taxon>eudicotyledons</taxon>
        <taxon>Gunneridae</taxon>
        <taxon>Pentapetalae</taxon>
        <taxon>asterids</taxon>
        <taxon>lamiids</taxon>
        <taxon>Solanales</taxon>
        <taxon>Solanaceae</taxon>
        <taxon>Solanoideae</taxon>
        <taxon>Solaneae</taxon>
        <taxon>Solanum</taxon>
        <taxon>Solanum subgen. Lycopersicon</taxon>
    </lineage>
</organism>
<dbReference type="STRING" id="4081.A0A3Q7IC70"/>
<dbReference type="Proteomes" id="UP000004994">
    <property type="component" value="Chromosome 10"/>
</dbReference>
<evidence type="ECO:0000313" key="2">
    <source>
        <dbReference type="Proteomes" id="UP000004994"/>
    </source>
</evidence>